<dbReference type="Pfam" id="PF12796">
    <property type="entry name" value="Ank_2"/>
    <property type="match status" value="1"/>
</dbReference>
<evidence type="ECO:0000256" key="1">
    <source>
        <dbReference type="PROSITE-ProRule" id="PRU00023"/>
    </source>
</evidence>
<dbReference type="InterPro" id="IPR036770">
    <property type="entry name" value="Ankyrin_rpt-contain_sf"/>
</dbReference>
<dbReference type="EMBL" id="MU863624">
    <property type="protein sequence ID" value="KAK4106961.1"/>
    <property type="molecule type" value="Genomic_DNA"/>
</dbReference>
<organism evidence="3 4">
    <name type="scientific">Parathielavia hyrcaniae</name>
    <dbReference type="NCBI Taxonomy" id="113614"/>
    <lineage>
        <taxon>Eukaryota</taxon>
        <taxon>Fungi</taxon>
        <taxon>Dikarya</taxon>
        <taxon>Ascomycota</taxon>
        <taxon>Pezizomycotina</taxon>
        <taxon>Sordariomycetes</taxon>
        <taxon>Sordariomycetidae</taxon>
        <taxon>Sordariales</taxon>
        <taxon>Chaetomiaceae</taxon>
        <taxon>Parathielavia</taxon>
    </lineage>
</organism>
<dbReference type="InterPro" id="IPR057517">
    <property type="entry name" value="SsdA-like_C"/>
</dbReference>
<reference evidence="3" key="2">
    <citation type="submission" date="2023-05" db="EMBL/GenBank/DDBJ databases">
        <authorList>
            <consortium name="Lawrence Berkeley National Laboratory"/>
            <person name="Steindorff A."/>
            <person name="Hensen N."/>
            <person name="Bonometti L."/>
            <person name="Westerberg I."/>
            <person name="Brannstrom I.O."/>
            <person name="Guillou S."/>
            <person name="Cros-Aarteil S."/>
            <person name="Calhoun S."/>
            <person name="Haridas S."/>
            <person name="Kuo A."/>
            <person name="Mondo S."/>
            <person name="Pangilinan J."/>
            <person name="Riley R."/>
            <person name="Labutti K."/>
            <person name="Andreopoulos B."/>
            <person name="Lipzen A."/>
            <person name="Chen C."/>
            <person name="Yanf M."/>
            <person name="Daum C."/>
            <person name="Ng V."/>
            <person name="Clum A."/>
            <person name="Ohm R."/>
            <person name="Martin F."/>
            <person name="Silar P."/>
            <person name="Natvig D."/>
            <person name="Lalanne C."/>
            <person name="Gautier V."/>
            <person name="Ament-Velasquez S.L."/>
            <person name="Kruys A."/>
            <person name="Hutchinson M.I."/>
            <person name="Powell A.J."/>
            <person name="Barry K."/>
            <person name="Miller A.N."/>
            <person name="Grigoriev I.V."/>
            <person name="Debuchy R."/>
            <person name="Gladieux P."/>
            <person name="Thoren M.H."/>
            <person name="Johannesson H."/>
        </authorList>
    </citation>
    <scope>NUCLEOTIDE SEQUENCE</scope>
    <source>
        <strain evidence="3">CBS 757.83</strain>
    </source>
</reference>
<accession>A0AAN6T7C5</accession>
<comment type="caution">
    <text evidence="3">The sequence shown here is derived from an EMBL/GenBank/DDBJ whole genome shotgun (WGS) entry which is preliminary data.</text>
</comment>
<dbReference type="PROSITE" id="PS50297">
    <property type="entry name" value="ANK_REP_REGION"/>
    <property type="match status" value="1"/>
</dbReference>
<dbReference type="Gene3D" id="1.25.40.20">
    <property type="entry name" value="Ankyrin repeat-containing domain"/>
    <property type="match status" value="1"/>
</dbReference>
<evidence type="ECO:0000313" key="3">
    <source>
        <dbReference type="EMBL" id="KAK4106961.1"/>
    </source>
</evidence>
<feature type="repeat" description="ANK" evidence="1">
    <location>
        <begin position="48"/>
        <end position="80"/>
    </location>
</feature>
<name>A0AAN6T7C5_9PEZI</name>
<protein>
    <recommendedName>
        <fullName evidence="2">Single-strand DNA deaminase toxin A-like C-terminal domain-containing protein</fullName>
    </recommendedName>
</protein>
<feature type="domain" description="Single-strand DNA deaminase toxin A-like C-terminal" evidence="2">
    <location>
        <begin position="188"/>
        <end position="250"/>
    </location>
</feature>
<dbReference type="InterPro" id="IPR002110">
    <property type="entry name" value="Ankyrin_rpt"/>
</dbReference>
<dbReference type="SUPFAM" id="SSF48403">
    <property type="entry name" value="Ankyrin repeat"/>
    <property type="match status" value="1"/>
</dbReference>
<gene>
    <name evidence="3" type="ORF">N658DRAFT_413855</name>
</gene>
<dbReference type="Pfam" id="PF24120">
    <property type="entry name" value="SsdA_C"/>
    <property type="match status" value="1"/>
</dbReference>
<dbReference type="AlphaFoldDB" id="A0AAN6T7C5"/>
<evidence type="ECO:0000259" key="2">
    <source>
        <dbReference type="Pfam" id="PF24120"/>
    </source>
</evidence>
<keyword evidence="1" id="KW-0040">ANK repeat</keyword>
<reference evidence="3" key="1">
    <citation type="journal article" date="2023" name="Mol. Phylogenet. Evol.">
        <title>Genome-scale phylogeny and comparative genomics of the fungal order Sordariales.</title>
        <authorList>
            <person name="Hensen N."/>
            <person name="Bonometti L."/>
            <person name="Westerberg I."/>
            <person name="Brannstrom I.O."/>
            <person name="Guillou S."/>
            <person name="Cros-Aarteil S."/>
            <person name="Calhoun S."/>
            <person name="Haridas S."/>
            <person name="Kuo A."/>
            <person name="Mondo S."/>
            <person name="Pangilinan J."/>
            <person name="Riley R."/>
            <person name="LaButti K."/>
            <person name="Andreopoulos B."/>
            <person name="Lipzen A."/>
            <person name="Chen C."/>
            <person name="Yan M."/>
            <person name="Daum C."/>
            <person name="Ng V."/>
            <person name="Clum A."/>
            <person name="Steindorff A."/>
            <person name="Ohm R.A."/>
            <person name="Martin F."/>
            <person name="Silar P."/>
            <person name="Natvig D.O."/>
            <person name="Lalanne C."/>
            <person name="Gautier V."/>
            <person name="Ament-Velasquez S.L."/>
            <person name="Kruys A."/>
            <person name="Hutchinson M.I."/>
            <person name="Powell A.J."/>
            <person name="Barry K."/>
            <person name="Miller A.N."/>
            <person name="Grigoriev I.V."/>
            <person name="Debuchy R."/>
            <person name="Gladieux P."/>
            <person name="Hiltunen Thoren M."/>
            <person name="Johannesson H."/>
        </authorList>
    </citation>
    <scope>NUCLEOTIDE SEQUENCE</scope>
    <source>
        <strain evidence="3">CBS 757.83</strain>
    </source>
</reference>
<proteinExistence type="predicted"/>
<evidence type="ECO:0000313" key="4">
    <source>
        <dbReference type="Proteomes" id="UP001305647"/>
    </source>
</evidence>
<keyword evidence="4" id="KW-1185">Reference proteome</keyword>
<dbReference type="PROSITE" id="PS50088">
    <property type="entry name" value="ANK_REPEAT"/>
    <property type="match status" value="1"/>
</dbReference>
<dbReference type="Proteomes" id="UP001305647">
    <property type="component" value="Unassembled WGS sequence"/>
</dbReference>
<sequence>MNPARESALKALRLSTLHIAVSLGRKRRVVEILTDDVKKELMDARDADGSTPLMAAVLTGRLSIARLFLRNGASDRARDLRGCTALAYSQARLSDKKLRRYQSAGLPRVSQRQQRKRKKIAKILRYPPFWSHGFHRAGEHEFSQTNFLKNSRKVLRPYLRFKPGKDNLERATFGFITSATKTEVKVGATSGWQPNPKRSANVLGNLKYFHVVREVSRLLASTLKQSPRDNSGKPLPEHSGRWAACHVEEKFAAFWVIAALKAVLNSTDVRRMCELRDAAIPEHWERAWIVLDYEPCGNVSLAHGIQQRSLTVLAS</sequence>